<feature type="transmembrane region" description="Helical" evidence="1">
    <location>
        <begin position="14"/>
        <end position="31"/>
    </location>
</feature>
<keyword evidence="3" id="KW-1185">Reference proteome</keyword>
<keyword evidence="1" id="KW-1133">Transmembrane helix</keyword>
<reference evidence="3" key="1">
    <citation type="submission" date="2016-10" db="EMBL/GenBank/DDBJ databases">
        <authorList>
            <person name="Varghese N."/>
            <person name="Submissions S."/>
        </authorList>
    </citation>
    <scope>NUCLEOTIDE SEQUENCE [LARGE SCALE GENOMIC DNA]</scope>
    <source>
        <strain evidence="3">CGMCC 1.10218</strain>
    </source>
</reference>
<keyword evidence="1" id="KW-0812">Transmembrane</keyword>
<evidence type="ECO:0000313" key="2">
    <source>
        <dbReference type="EMBL" id="SEJ75599.1"/>
    </source>
</evidence>
<dbReference type="AlphaFoldDB" id="A0A1H7BD29"/>
<dbReference type="EMBL" id="FNZA01000017">
    <property type="protein sequence ID" value="SEJ75599.1"/>
    <property type="molecule type" value="Genomic_DNA"/>
</dbReference>
<organism evidence="2 3">
    <name type="scientific">Deinococcus reticulitermitis</name>
    <dbReference type="NCBI Taxonomy" id="856736"/>
    <lineage>
        <taxon>Bacteria</taxon>
        <taxon>Thermotogati</taxon>
        <taxon>Deinococcota</taxon>
        <taxon>Deinococci</taxon>
        <taxon>Deinococcales</taxon>
        <taxon>Deinococcaceae</taxon>
        <taxon>Deinococcus</taxon>
    </lineage>
</organism>
<name>A0A1H7BD29_9DEIO</name>
<dbReference type="Proteomes" id="UP000199223">
    <property type="component" value="Unassembled WGS sequence"/>
</dbReference>
<accession>A0A1H7BD29</accession>
<feature type="transmembrane region" description="Helical" evidence="1">
    <location>
        <begin position="52"/>
        <end position="70"/>
    </location>
</feature>
<evidence type="ECO:0000256" key="1">
    <source>
        <dbReference type="SAM" id="Phobius"/>
    </source>
</evidence>
<protein>
    <submittedName>
        <fullName evidence="2">Uncharacterized protein</fullName>
    </submittedName>
</protein>
<feature type="transmembrane region" description="Helical" evidence="1">
    <location>
        <begin position="76"/>
        <end position="98"/>
    </location>
</feature>
<proteinExistence type="predicted"/>
<dbReference type="STRING" id="856736.SAMN04488058_11753"/>
<gene>
    <name evidence="2" type="ORF">SAMN04488058_11753</name>
</gene>
<sequence length="113" mass="12328">MALDDYRRPSWPRIRLYLALLALLILTAVLGRERPGELGTVETLRRSSFARVMFMDIGALSTLGALYLFLTGKTRVRVPAAVASLFLGSFALLPALAYEDWAALKGEERGGGG</sequence>
<keyword evidence="1" id="KW-0472">Membrane</keyword>
<dbReference type="OrthoDB" id="73644at2"/>
<dbReference type="RefSeq" id="WP_092265325.1">
    <property type="nucleotide sequence ID" value="NZ_FNZA01000017.1"/>
</dbReference>
<evidence type="ECO:0000313" key="3">
    <source>
        <dbReference type="Proteomes" id="UP000199223"/>
    </source>
</evidence>